<gene>
    <name evidence="2" type="ORF">SAMN05444002_1510</name>
</gene>
<dbReference type="STRING" id="1217970.SAMN05444002_1510"/>
<evidence type="ECO:0000313" key="2">
    <source>
        <dbReference type="EMBL" id="SIN92218.1"/>
    </source>
</evidence>
<keyword evidence="1" id="KW-0732">Signal</keyword>
<dbReference type="OrthoDB" id="9858798at2"/>
<feature type="chain" id="PRO_5012410304" evidence="1">
    <location>
        <begin position="18"/>
        <end position="166"/>
    </location>
</feature>
<feature type="signal peptide" evidence="1">
    <location>
        <begin position="1"/>
        <end position="17"/>
    </location>
</feature>
<sequence length="166" mass="17189">MIRAALLLALTAIPASAQGWQLTPRPEEAQCTAALTSEAGAALAITGPAVAEASPDTPGFTLRLWLPALLRDLLPMPDGEVALAFRPAGQPAVQLDGTLEPDAAFYRFTHAFETAQDTARFILATRTGRLTLFHPEAGVLAGFDTAGAEEALAGLLACAPAPEAAE</sequence>
<organism evidence="2 3">
    <name type="scientific">Vannielia litorea</name>
    <dbReference type="NCBI Taxonomy" id="1217970"/>
    <lineage>
        <taxon>Bacteria</taxon>
        <taxon>Pseudomonadati</taxon>
        <taxon>Pseudomonadota</taxon>
        <taxon>Alphaproteobacteria</taxon>
        <taxon>Rhodobacterales</taxon>
        <taxon>Paracoccaceae</taxon>
        <taxon>Vannielia</taxon>
    </lineage>
</organism>
<keyword evidence="3" id="KW-1185">Reference proteome</keyword>
<dbReference type="EMBL" id="FSRL01000001">
    <property type="protein sequence ID" value="SIN92218.1"/>
    <property type="molecule type" value="Genomic_DNA"/>
</dbReference>
<evidence type="ECO:0000313" key="3">
    <source>
        <dbReference type="Proteomes" id="UP000184932"/>
    </source>
</evidence>
<dbReference type="AlphaFoldDB" id="A0A1N6FAA5"/>
<dbReference type="RefSeq" id="WP_074255574.1">
    <property type="nucleotide sequence ID" value="NZ_FSRL01000001.1"/>
</dbReference>
<evidence type="ECO:0000256" key="1">
    <source>
        <dbReference type="SAM" id="SignalP"/>
    </source>
</evidence>
<protein>
    <submittedName>
        <fullName evidence="2">Uncharacterized protein</fullName>
    </submittedName>
</protein>
<proteinExistence type="predicted"/>
<accession>A0A1N6FAA5</accession>
<name>A0A1N6FAA5_9RHOB</name>
<dbReference type="Proteomes" id="UP000184932">
    <property type="component" value="Unassembled WGS sequence"/>
</dbReference>
<reference evidence="3" key="1">
    <citation type="submission" date="2016-11" db="EMBL/GenBank/DDBJ databases">
        <authorList>
            <person name="Varghese N."/>
            <person name="Submissions S."/>
        </authorList>
    </citation>
    <scope>NUCLEOTIDE SEQUENCE [LARGE SCALE GENOMIC DNA]</scope>
    <source>
        <strain evidence="3">DSM 29440</strain>
    </source>
</reference>